<feature type="region of interest" description="Disordered" evidence="1">
    <location>
        <begin position="126"/>
        <end position="210"/>
    </location>
</feature>
<accession>A0A9W8GKX9</accession>
<dbReference type="EMBL" id="JANBTX010000023">
    <property type="protein sequence ID" value="KAJ2689562.1"/>
    <property type="molecule type" value="Genomic_DNA"/>
</dbReference>
<proteinExistence type="predicted"/>
<name>A0A9W8GKX9_9FUNG</name>
<gene>
    <name evidence="2" type="ORF">IWW39_001366</name>
</gene>
<organism evidence="2 3">
    <name type="scientific">Coemansia spiralis</name>
    <dbReference type="NCBI Taxonomy" id="417178"/>
    <lineage>
        <taxon>Eukaryota</taxon>
        <taxon>Fungi</taxon>
        <taxon>Fungi incertae sedis</taxon>
        <taxon>Zoopagomycota</taxon>
        <taxon>Kickxellomycotina</taxon>
        <taxon>Kickxellomycetes</taxon>
        <taxon>Kickxellales</taxon>
        <taxon>Kickxellaceae</taxon>
        <taxon>Coemansia</taxon>
    </lineage>
</organism>
<evidence type="ECO:0000256" key="1">
    <source>
        <dbReference type="SAM" id="MobiDB-lite"/>
    </source>
</evidence>
<evidence type="ECO:0000313" key="2">
    <source>
        <dbReference type="EMBL" id="KAJ2689562.1"/>
    </source>
</evidence>
<evidence type="ECO:0000313" key="3">
    <source>
        <dbReference type="Proteomes" id="UP001151516"/>
    </source>
</evidence>
<sequence length="210" mass="23068">MTNTNTNTNSMPRITLTMRLAPPLPARKFLFVCQQKTVKELKNEIRRRLVALIKEPVSITVDGYELMDDDDVADVLSKDIQIDVHLTSSLEQAIVEQEKGAAEAPKQICAKASGTRAPAVLTIRKREHGKTKGTEQAKRAKPHRVYPAELAYEQAKAEESDSESSSEEESSESASGREEATSDSDSSSEHPVKVPLGRLSMTSADDEDEA</sequence>
<protein>
    <submittedName>
        <fullName evidence="2">Uncharacterized protein</fullName>
    </submittedName>
</protein>
<reference evidence="2" key="1">
    <citation type="submission" date="2022-07" db="EMBL/GenBank/DDBJ databases">
        <title>Phylogenomic reconstructions and comparative analyses of Kickxellomycotina fungi.</title>
        <authorList>
            <person name="Reynolds N.K."/>
            <person name="Stajich J.E."/>
            <person name="Barry K."/>
            <person name="Grigoriev I.V."/>
            <person name="Crous P."/>
            <person name="Smith M.E."/>
        </authorList>
    </citation>
    <scope>NUCLEOTIDE SEQUENCE</scope>
    <source>
        <strain evidence="2">CBS 109367</strain>
    </source>
</reference>
<keyword evidence="3" id="KW-1185">Reference proteome</keyword>
<feature type="compositionally biased region" description="Acidic residues" evidence="1">
    <location>
        <begin position="160"/>
        <end position="171"/>
    </location>
</feature>
<dbReference type="AlphaFoldDB" id="A0A9W8GKX9"/>
<comment type="caution">
    <text evidence="2">The sequence shown here is derived from an EMBL/GenBank/DDBJ whole genome shotgun (WGS) entry which is preliminary data.</text>
</comment>
<dbReference type="OrthoDB" id="74813at2759"/>
<dbReference type="Proteomes" id="UP001151516">
    <property type="component" value="Unassembled WGS sequence"/>
</dbReference>